<keyword evidence="2" id="KW-0678">Repressor</keyword>
<evidence type="ECO:0000259" key="11">
    <source>
        <dbReference type="Pfam" id="PF16417"/>
    </source>
</evidence>
<keyword evidence="15" id="KW-1185">Reference proteome</keyword>
<dbReference type="InterPro" id="IPR032191">
    <property type="entry name" value="CNOT1_CAF1_bind"/>
</dbReference>
<evidence type="ECO:0000256" key="3">
    <source>
        <dbReference type="ARBA" id="ARBA00023015"/>
    </source>
</evidence>
<keyword evidence="5" id="KW-0539">Nucleus</keyword>
<sequence>MAENDDVDARESVISKKMLEAGYECCGTTDSLRELLKNIDQTIEEKDVAVAIGCMARTYTNMSGIGNGSPTGSNWNVENFVTVMNELAPSLNWEKVIECLDYAHFFVYDAKGLDIIVRAWKHSPKGTDPFPANKFFGKWRNLKGQLSALYQMANASTDILSLVSCSERKVIEPDDFSNSTTHVRTQAAQLCNEQLNSLDLFDCVLDLSETVVVDDVKVFVEMMVNKCPELVFLGFIQAKAVKSAYQKDILGRLLLSYLNGNASSSLVLSKLWLVNPDFLVKSMLEMYGTDATTLSRILDIIHELKLLSRMLDIQPFFFSIDLAALASRREFLNLEKWLQEKIAEHKDLFIHTCLRFLTQKLAAEVSRQEANMAPSTVPLAPEVIAVFLKVLSDSPLSPQNADLLKEVQAVSLKTYPKLMNLRATASDNGSSAGEISFKPDVEEEANSYYEHIYNGSISIDQMVERLKLFSQSKNTREQDVFACMIHNLFDEYHFFPKYPDKELSITSVLFGALVQNHLVSYVPLGIALRCVLDALRNPVGSKMFNFGVQALTQFQSRLSEWPQYCVHLLQIPQLQQSNPELVRYINSALQIAQRQQDATVGGVPQDIPGQQPSFPPLNNSNVTRTMMDSTTMATSSTPTVVPANLPADHSAFTAINVPEVPTPDDDDTPYETPAESIQDKILFIINNIAKNNLEEKTAELINLLDKTAYQWFSNYLVVKRVSLEPNYHELYLLVMDAVNSRLLYQNVLRETYANIQILLNSEKTVTSSSERSLLKNLGSWLGGLTLARNKPIRHKNIAFKDLLLEGFDSNRLIVIIPFVCKVLEQCNKSVVFKPPNPWLMAILKLLVELYQFAELKLNLRFEIEVLCKGLSLELEDIEATSILKSGRRRDQMNKNTLMETFGRTATGAPLGMGGKASDANTMLQGSGVESGVGLEEQFSLPNIAPYLVFNPQIILYSTQPASKRWVLQAITQSIREIIEPVVERSVAIAAVSTRELVTKDFAVESDENKMRNAAHLMAQNLAGSLAMVTCKEPLRLSMATNLRAIFMTNGLADTMAEQAVLITVSDNLDLVCAVIEKVAMEKVTAEIDDLLMNAYASRKKHREQAPGQAYFDMDIFSMTRYPSSLPEPLRAKPSGLQPVQFRVYEDFARISRTAPQAGMQTPIESERKPQMSRPEAAAFNNYGYNAGPMGGNATYDNSVGTPIQQQQQQQQQATAHQILERFTQYLAELEKLASHTNVSSFSALPPMHDIRMIIRQVPMLALSSFDKIEAARAFAQKVVSLLYKSETPLTREMYVVLLEQLCEVSPNVGTLVTYWLTHVDDERKYNVPVTVALIKAGLINLAEQDQELGFLIGSGRTTAIDFTAMLVHACIFDEHIATPQDFFNSLEALGNLRGKVPESVLGLMEDIRGTVQHQGNKEISSEEASARDQLQYLFAEWVRLYQHPSTTDKAQTAFITQLSQQNVLKSEDMSSLFFRVCIEMSIDRVLKYKQIPGQTPGAAYQLIDAFSKMVVGLIKLPTENNNNNNGSNGNNNINATKVNQFSKVLSVIVLILAQHHEQNRRQFNQRPFLRLFTCLLSDLHSSEQQLQSIYLPILTALSNTFHTLQPSYFPGFTFAWLQLISHRLFMPKLLLTENQKGWPAFQRLLICLFQFLVPFLRDVELRDTTRMLYRGTLRILLVLLHDFPEFLCDYHFSFCDVIPSSCIQLRNLILSAFPRNMRLPDPFTPNLKVDLLPEIQQPPRILSDYVSPLNSNNFKQEIDTFLETSPTGDDIKSPTLSPKSSVLTGLVKQLELDPSQQEKNEVYNMNSNTPSKYNVPKVNALVFYVGVTGATRSIPVHQGAPMKIYQYLLDELDPEGRYIFLSAIANQLRYPNNHTHYFSCVLLYLFAESDQELVKEQITRVLLERLIVNRPHPWGLLITFIELIKNPRYNFWNHAFTRCATDIERLFESVSRSINQI</sequence>
<dbReference type="GO" id="GO:0030015">
    <property type="term" value="C:CCR4-NOT core complex"/>
    <property type="evidence" value="ECO:0007669"/>
    <property type="project" value="InterPro"/>
</dbReference>
<dbReference type="Gene3D" id="1.25.40.790">
    <property type="match status" value="1"/>
</dbReference>
<feature type="domain" description="CCR4-NOT transcription complex subunit 1 HEAT repeat" evidence="12">
    <location>
        <begin position="248"/>
        <end position="391"/>
    </location>
</feature>
<dbReference type="Gene3D" id="1.25.40.800">
    <property type="match status" value="1"/>
</dbReference>
<dbReference type="InterPro" id="IPR024557">
    <property type="entry name" value="CNOT1_dom_4"/>
</dbReference>
<dbReference type="Pfam" id="PF16418">
    <property type="entry name" value="CNOT1_HEAT"/>
    <property type="match status" value="1"/>
</dbReference>
<comment type="function">
    <text evidence="6">Acts as a component of the CCR4-NOT core complex, which in the nucleus seems to be a general transcription factor, and in the cytoplasm the major mRNA deadenylase involved in mRNA turnover. The NOT protein subcomplex negatively regulates the basal and activated transcription of many genes. Preferentially affects TC-type TATA element-dependent transcription. Could directly or indirectly inhibit component(s) of the general transcription machinery.</text>
</comment>
<dbReference type="Pfam" id="PF12842">
    <property type="entry name" value="DUF3819"/>
    <property type="match status" value="1"/>
</dbReference>
<organism evidence="14 15">
    <name type="scientific">Circinella minor</name>
    <dbReference type="NCBI Taxonomy" id="1195481"/>
    <lineage>
        <taxon>Eukaryota</taxon>
        <taxon>Fungi</taxon>
        <taxon>Fungi incertae sedis</taxon>
        <taxon>Mucoromycota</taxon>
        <taxon>Mucoromycotina</taxon>
        <taxon>Mucoromycetes</taxon>
        <taxon>Mucorales</taxon>
        <taxon>Lichtheimiaceae</taxon>
        <taxon>Circinella</taxon>
    </lineage>
</organism>
<evidence type="ECO:0000256" key="6">
    <source>
        <dbReference type="ARBA" id="ARBA00059181"/>
    </source>
</evidence>
<dbReference type="Proteomes" id="UP000646827">
    <property type="component" value="Unassembled WGS sequence"/>
</dbReference>
<evidence type="ECO:0000259" key="12">
    <source>
        <dbReference type="Pfam" id="PF16418"/>
    </source>
</evidence>
<comment type="subcellular location">
    <subcellularLocation>
        <location evidence="1">Nucleus</location>
    </subcellularLocation>
</comment>
<evidence type="ECO:0000256" key="5">
    <source>
        <dbReference type="ARBA" id="ARBA00023242"/>
    </source>
</evidence>
<dbReference type="GO" id="GO:0005634">
    <property type="term" value="C:nucleus"/>
    <property type="evidence" value="ECO:0007669"/>
    <property type="project" value="UniProtKB-SubCell"/>
</dbReference>
<dbReference type="FunFam" id="1.25.40.180:FF:000012">
    <property type="entry name" value="Ccr4-Not transcription complex subunit"/>
    <property type="match status" value="1"/>
</dbReference>
<dbReference type="InterPro" id="IPR032193">
    <property type="entry name" value="CNOT1_TTP_bind"/>
</dbReference>
<feature type="domain" description="CCR4-NOT transcription complex subunit 1-like NOT1 connector" evidence="13">
    <location>
        <begin position="1228"/>
        <end position="1409"/>
    </location>
</feature>
<dbReference type="Pfam" id="PF16417">
    <property type="entry name" value="CNOT1_TTP_bind"/>
    <property type="match status" value="1"/>
</dbReference>
<evidence type="ECO:0000256" key="2">
    <source>
        <dbReference type="ARBA" id="ARBA00022491"/>
    </source>
</evidence>
<dbReference type="Gene3D" id="1.25.40.180">
    <property type="match status" value="1"/>
</dbReference>
<dbReference type="InterPro" id="IPR032194">
    <property type="entry name" value="CNOT1_HEAT"/>
</dbReference>
<proteinExistence type="predicted"/>
<evidence type="ECO:0000259" key="9">
    <source>
        <dbReference type="Pfam" id="PF12842"/>
    </source>
</evidence>
<keyword evidence="3" id="KW-0805">Transcription regulation</keyword>
<accession>A0A8H7RTP0</accession>
<evidence type="ECO:0000259" key="10">
    <source>
        <dbReference type="Pfam" id="PF16415"/>
    </source>
</evidence>
<dbReference type="Pfam" id="PF04054">
    <property type="entry name" value="Not1"/>
    <property type="match status" value="1"/>
</dbReference>
<dbReference type="GO" id="GO:0017148">
    <property type="term" value="P:negative regulation of translation"/>
    <property type="evidence" value="ECO:0007669"/>
    <property type="project" value="InterPro"/>
</dbReference>
<gene>
    <name evidence="14" type="ORF">INT45_011573</name>
</gene>
<evidence type="ECO:0000256" key="4">
    <source>
        <dbReference type="ARBA" id="ARBA00023163"/>
    </source>
</evidence>
<dbReference type="InterPro" id="IPR007196">
    <property type="entry name" value="CCR4-Not_Not1_C"/>
</dbReference>
<feature type="domain" description="CCR4-NOT transcription complex subunit 1" evidence="9">
    <location>
        <begin position="960"/>
        <end position="1102"/>
    </location>
</feature>
<feature type="domain" description="CCR4-NOT transcription complex subunit 1 CAF1-binding" evidence="10">
    <location>
        <begin position="670"/>
        <end position="891"/>
    </location>
</feature>
<comment type="caution">
    <text evidence="14">The sequence shown here is derived from an EMBL/GenBank/DDBJ whole genome shotgun (WGS) entry which is preliminary data.</text>
</comment>
<dbReference type="InterPro" id="IPR055454">
    <property type="entry name" value="CNOT1-like_NOT1_connector"/>
</dbReference>
<dbReference type="GO" id="GO:0000932">
    <property type="term" value="C:P-body"/>
    <property type="evidence" value="ECO:0007669"/>
    <property type="project" value="TreeGrafter"/>
</dbReference>
<dbReference type="CDD" id="cd20710">
    <property type="entry name" value="NOT1_connector"/>
    <property type="match status" value="1"/>
</dbReference>
<dbReference type="InterPro" id="IPR038535">
    <property type="entry name" value="CNOT1_TTP_bind_sf"/>
</dbReference>
<reference evidence="14 15" key="1">
    <citation type="submission" date="2020-12" db="EMBL/GenBank/DDBJ databases">
        <title>Metabolic potential, ecology and presence of endohyphal bacteria is reflected in genomic diversity of Mucoromycotina.</title>
        <authorList>
            <person name="Muszewska A."/>
            <person name="Okrasinska A."/>
            <person name="Steczkiewicz K."/>
            <person name="Drgas O."/>
            <person name="Orlowska M."/>
            <person name="Perlinska-Lenart U."/>
            <person name="Aleksandrzak-Piekarczyk T."/>
            <person name="Szatraj K."/>
            <person name="Zielenkiewicz U."/>
            <person name="Pilsyk S."/>
            <person name="Malc E."/>
            <person name="Mieczkowski P."/>
            <person name="Kruszewska J.S."/>
            <person name="Biernat P."/>
            <person name="Pawlowska J."/>
        </authorList>
    </citation>
    <scope>NUCLEOTIDE SEQUENCE [LARGE SCALE GENOMIC DNA]</scope>
    <source>
        <strain evidence="14 15">CBS 142.35</strain>
    </source>
</reference>
<feature type="domain" description="CCR4-NOT transcription complex subunit 1 TTP binding" evidence="11">
    <location>
        <begin position="431"/>
        <end position="594"/>
    </location>
</feature>
<dbReference type="InterPro" id="IPR040398">
    <property type="entry name" value="Not1"/>
</dbReference>
<dbReference type="EMBL" id="JAEPRB010000336">
    <property type="protein sequence ID" value="KAG2217022.1"/>
    <property type="molecule type" value="Genomic_DNA"/>
</dbReference>
<keyword evidence="4" id="KW-0804">Transcription</keyword>
<dbReference type="Pfam" id="PF16415">
    <property type="entry name" value="CNOT1_CAF1_bind"/>
    <property type="match status" value="1"/>
</dbReference>
<dbReference type="GO" id="GO:0000289">
    <property type="term" value="P:nuclear-transcribed mRNA poly(A) tail shortening"/>
    <property type="evidence" value="ECO:0007669"/>
    <property type="project" value="UniProtKB-ARBA"/>
</dbReference>
<protein>
    <recommendedName>
        <fullName evidence="7">General negative regulator of transcription subunit 1</fullName>
    </recommendedName>
</protein>
<dbReference type="FunFam" id="1.25.40.840:FF:000003">
    <property type="entry name" value="Transcription regulator"/>
    <property type="match status" value="1"/>
</dbReference>
<dbReference type="PANTHER" id="PTHR13162:SF8">
    <property type="entry name" value="CCR4-NOT TRANSCRIPTION COMPLEX SUBUNIT 1"/>
    <property type="match status" value="1"/>
</dbReference>
<dbReference type="PANTHER" id="PTHR13162">
    <property type="entry name" value="CCR4-NOT TRANSCRIPTION COMPLEX"/>
    <property type="match status" value="1"/>
</dbReference>
<dbReference type="OrthoDB" id="1933107at2759"/>
<feature type="domain" description="CCR4-Not complex component Not1 C-terminal" evidence="8">
    <location>
        <begin position="1576"/>
        <end position="1950"/>
    </location>
</feature>
<evidence type="ECO:0000256" key="1">
    <source>
        <dbReference type="ARBA" id="ARBA00004123"/>
    </source>
</evidence>
<name>A0A8H7RTP0_9FUNG</name>
<dbReference type="Pfam" id="PF25097">
    <property type="entry name" value="ARM_Cnot1"/>
    <property type="match status" value="1"/>
</dbReference>
<evidence type="ECO:0000313" key="14">
    <source>
        <dbReference type="EMBL" id="KAG2217022.1"/>
    </source>
</evidence>
<evidence type="ECO:0000259" key="8">
    <source>
        <dbReference type="Pfam" id="PF04054"/>
    </source>
</evidence>
<evidence type="ECO:0000313" key="15">
    <source>
        <dbReference type="Proteomes" id="UP000646827"/>
    </source>
</evidence>
<dbReference type="Gene3D" id="1.25.40.840">
    <property type="entry name" value="CCR4-NOT transcription complex subunit 1 TTP binding domain"/>
    <property type="match status" value="1"/>
</dbReference>
<evidence type="ECO:0000256" key="7">
    <source>
        <dbReference type="ARBA" id="ARBA00074459"/>
    </source>
</evidence>
<dbReference type="GO" id="GO:0060090">
    <property type="term" value="F:molecular adaptor activity"/>
    <property type="evidence" value="ECO:0007669"/>
    <property type="project" value="TreeGrafter"/>
</dbReference>
<evidence type="ECO:0000259" key="13">
    <source>
        <dbReference type="Pfam" id="PF25097"/>
    </source>
</evidence>